<dbReference type="Proteomes" id="UP000191116">
    <property type="component" value="Unassembled WGS sequence"/>
</dbReference>
<accession>A0A1T4UT40</accession>
<protein>
    <submittedName>
        <fullName evidence="1">Uncharacterized protein</fullName>
    </submittedName>
</protein>
<evidence type="ECO:0000313" key="1">
    <source>
        <dbReference type="EMBL" id="SKA55788.1"/>
    </source>
</evidence>
<organism evidence="1 2">
    <name type="scientific">Photobacterium toruni</name>
    <dbReference type="NCBI Taxonomy" id="1935446"/>
    <lineage>
        <taxon>Bacteria</taxon>
        <taxon>Pseudomonadati</taxon>
        <taxon>Pseudomonadota</taxon>
        <taxon>Gammaproteobacteria</taxon>
        <taxon>Vibrionales</taxon>
        <taxon>Vibrionaceae</taxon>
        <taxon>Photobacterium</taxon>
    </lineage>
</organism>
<gene>
    <name evidence="1" type="ORF">CZ814_03666</name>
</gene>
<sequence length="94" mass="11007">MDKQPYSSVVDTYISMFDSPIDAIRHVCTKTNRKYNDNYLYSWPKSKTRVPIDVVAYMQDYSFDYICKLLEINMTKSQARTLKAAVRVPLVVKE</sequence>
<reference evidence="1 2" key="1">
    <citation type="submission" date="2017-02" db="EMBL/GenBank/DDBJ databases">
        <authorList>
            <person name="Peterson S.W."/>
        </authorList>
    </citation>
    <scope>NUCLEOTIDE SEQUENCE [LARGE SCALE GENOMIC DNA]</scope>
    <source>
        <strain evidence="1 2">CECT 9189</strain>
    </source>
</reference>
<dbReference type="EMBL" id="FUWP01000031">
    <property type="protein sequence ID" value="SKA55788.1"/>
    <property type="molecule type" value="Genomic_DNA"/>
</dbReference>
<dbReference type="AlphaFoldDB" id="A0A1T4UT40"/>
<evidence type="ECO:0000313" key="2">
    <source>
        <dbReference type="Proteomes" id="UP000191116"/>
    </source>
</evidence>
<name>A0A1T4UT40_9GAMM</name>
<proteinExistence type="predicted"/>